<dbReference type="Proteomes" id="UP000317315">
    <property type="component" value="Unassembled WGS sequence"/>
</dbReference>
<feature type="binding site" evidence="7 8">
    <location>
        <position position="82"/>
    </location>
    <ligand>
        <name>S-adenosyl-L-methionine</name>
        <dbReference type="ChEBI" id="CHEBI:59789"/>
    </ligand>
</feature>
<accession>A0A521BEH2</accession>
<dbReference type="EC" id="2.1.1.182" evidence="7"/>
<dbReference type="Gene3D" id="1.10.8.100">
    <property type="entry name" value="Ribosomal RNA adenine dimethylase-like, domain 2"/>
    <property type="match status" value="1"/>
</dbReference>
<keyword evidence="4 7" id="KW-0808">Transferase</keyword>
<comment type="catalytic activity">
    <reaction evidence="7">
        <text>adenosine(1518)/adenosine(1519) in 16S rRNA + 4 S-adenosyl-L-methionine = N(6)-dimethyladenosine(1518)/N(6)-dimethyladenosine(1519) in 16S rRNA + 4 S-adenosyl-L-homocysteine + 4 H(+)</text>
        <dbReference type="Rhea" id="RHEA:19609"/>
        <dbReference type="Rhea" id="RHEA-COMP:10232"/>
        <dbReference type="Rhea" id="RHEA-COMP:10233"/>
        <dbReference type="ChEBI" id="CHEBI:15378"/>
        <dbReference type="ChEBI" id="CHEBI:57856"/>
        <dbReference type="ChEBI" id="CHEBI:59789"/>
        <dbReference type="ChEBI" id="CHEBI:74411"/>
        <dbReference type="ChEBI" id="CHEBI:74493"/>
        <dbReference type="EC" id="2.1.1.182"/>
    </reaction>
</comment>
<sequence length="246" mass="28493">MKLKKRFGQHFLRDRNVIRKIVDSGSVSEKDRIVEIGPGGGALTEEILSRNPKELLLIEVDPDWVNYLKEKFGSKVKIVKGDATKFPFSELPGKWKFFGNLPYNVSTAIIRNLLRHRKVFDSGVFMVQKEVADRLTSRSGKNYGYLPALLSPFFKVEKLFDVHPKSFIPPPKVFSTVIRITPTGFSMEDSELTEFEEFLKRAFSQRRKKLKKNVELPDEFKSYGEKRAEEVSPDEFLRIFRALKEE</sequence>
<reference evidence="10 11" key="1">
    <citation type="submission" date="2017-05" db="EMBL/GenBank/DDBJ databases">
        <authorList>
            <person name="Varghese N."/>
            <person name="Submissions S."/>
        </authorList>
    </citation>
    <scope>NUCLEOTIDE SEQUENCE [LARGE SCALE GENOMIC DNA]</scope>
    <source>
        <strain evidence="10 11">DSM 16304</strain>
    </source>
</reference>
<keyword evidence="11" id="KW-1185">Reference proteome</keyword>
<dbReference type="InterPro" id="IPR001737">
    <property type="entry name" value="KsgA/Erm"/>
</dbReference>
<organism evidence="10 11">
    <name type="scientific">Balnearium lithotrophicum</name>
    <dbReference type="NCBI Taxonomy" id="223788"/>
    <lineage>
        <taxon>Bacteria</taxon>
        <taxon>Pseudomonadati</taxon>
        <taxon>Aquificota</taxon>
        <taxon>Aquificia</taxon>
        <taxon>Desulfurobacteriales</taxon>
        <taxon>Desulfurobacteriaceae</taxon>
        <taxon>Balnearium</taxon>
    </lineage>
</organism>
<dbReference type="GO" id="GO:0005829">
    <property type="term" value="C:cytosol"/>
    <property type="evidence" value="ECO:0007669"/>
    <property type="project" value="TreeGrafter"/>
</dbReference>
<protein>
    <recommendedName>
        <fullName evidence="7">Ribosomal RNA small subunit methyltransferase A</fullName>
        <ecNumber evidence="7">2.1.1.182</ecNumber>
    </recommendedName>
    <alternativeName>
        <fullName evidence="7">16S rRNA (adenine(1518)-N(6)/adenine(1519)-N(6))-dimethyltransferase</fullName>
    </alternativeName>
    <alternativeName>
        <fullName evidence="7">16S rRNA dimethyladenosine transferase</fullName>
    </alternativeName>
    <alternativeName>
        <fullName evidence="7">16S rRNA dimethylase</fullName>
    </alternativeName>
    <alternativeName>
        <fullName evidence="7">S-adenosylmethionine-6-N', N'-adenosyl(rRNA) dimethyltransferase</fullName>
    </alternativeName>
</protein>
<dbReference type="InterPro" id="IPR023165">
    <property type="entry name" value="rRNA_Ade_diMease-like_C"/>
</dbReference>
<feature type="binding site" evidence="7 8">
    <location>
        <position position="100"/>
    </location>
    <ligand>
        <name>S-adenosyl-L-methionine</name>
        <dbReference type="ChEBI" id="CHEBI:59789"/>
    </ligand>
</feature>
<dbReference type="SUPFAM" id="SSF53335">
    <property type="entry name" value="S-adenosyl-L-methionine-dependent methyltransferases"/>
    <property type="match status" value="1"/>
</dbReference>
<dbReference type="PANTHER" id="PTHR11727">
    <property type="entry name" value="DIMETHYLADENOSINE TRANSFERASE"/>
    <property type="match status" value="1"/>
</dbReference>
<keyword evidence="5 7" id="KW-0949">S-adenosyl-L-methionine</keyword>
<feature type="binding site" evidence="7 8">
    <location>
        <position position="37"/>
    </location>
    <ligand>
        <name>S-adenosyl-L-methionine</name>
        <dbReference type="ChEBI" id="CHEBI:59789"/>
    </ligand>
</feature>
<keyword evidence="6 7" id="KW-0694">RNA-binding</keyword>
<dbReference type="Pfam" id="PF00398">
    <property type="entry name" value="RrnaAD"/>
    <property type="match status" value="1"/>
</dbReference>
<keyword evidence="3 7" id="KW-0489">Methyltransferase</keyword>
<feature type="binding site" evidence="7 8">
    <location>
        <position position="10"/>
    </location>
    <ligand>
        <name>S-adenosyl-L-methionine</name>
        <dbReference type="ChEBI" id="CHEBI:59789"/>
    </ligand>
</feature>
<evidence type="ECO:0000256" key="2">
    <source>
        <dbReference type="ARBA" id="ARBA00022552"/>
    </source>
</evidence>
<comment type="subcellular location">
    <subcellularLocation>
        <location evidence="7">Cytoplasm</location>
    </subcellularLocation>
</comment>
<dbReference type="AlphaFoldDB" id="A0A521BEH2"/>
<evidence type="ECO:0000256" key="4">
    <source>
        <dbReference type="ARBA" id="ARBA00022679"/>
    </source>
</evidence>
<dbReference type="HAMAP" id="MF_00607">
    <property type="entry name" value="16SrRNA_methyltr_A"/>
    <property type="match status" value="1"/>
</dbReference>
<dbReference type="NCBIfam" id="TIGR00755">
    <property type="entry name" value="ksgA"/>
    <property type="match status" value="1"/>
</dbReference>
<dbReference type="PROSITE" id="PS01131">
    <property type="entry name" value="RRNA_A_DIMETH"/>
    <property type="match status" value="1"/>
</dbReference>
<dbReference type="RefSeq" id="WP_142934319.1">
    <property type="nucleotide sequence ID" value="NZ_FXTM01000005.1"/>
</dbReference>
<evidence type="ECO:0000256" key="5">
    <source>
        <dbReference type="ARBA" id="ARBA00022691"/>
    </source>
</evidence>
<dbReference type="SMART" id="SM00650">
    <property type="entry name" value="rADc"/>
    <property type="match status" value="1"/>
</dbReference>
<dbReference type="GO" id="GO:0003723">
    <property type="term" value="F:RNA binding"/>
    <property type="evidence" value="ECO:0007669"/>
    <property type="project" value="UniProtKB-UniRule"/>
</dbReference>
<evidence type="ECO:0000313" key="11">
    <source>
        <dbReference type="Proteomes" id="UP000317315"/>
    </source>
</evidence>
<dbReference type="InterPro" id="IPR011530">
    <property type="entry name" value="rRNA_adenine_dimethylase"/>
</dbReference>
<evidence type="ECO:0000256" key="3">
    <source>
        <dbReference type="ARBA" id="ARBA00022603"/>
    </source>
</evidence>
<evidence type="ECO:0000313" key="10">
    <source>
        <dbReference type="EMBL" id="SMO45140.1"/>
    </source>
</evidence>
<evidence type="ECO:0000256" key="7">
    <source>
        <dbReference type="HAMAP-Rule" id="MF_00607"/>
    </source>
</evidence>
<evidence type="ECO:0000256" key="6">
    <source>
        <dbReference type="ARBA" id="ARBA00022884"/>
    </source>
</evidence>
<evidence type="ECO:0000256" key="1">
    <source>
        <dbReference type="ARBA" id="ARBA00022490"/>
    </source>
</evidence>
<gene>
    <name evidence="7" type="primary">rsmA</name>
    <name evidence="7" type="synonym">ksgA</name>
    <name evidence="10" type="ORF">SAMN06269117_1053</name>
</gene>
<dbReference type="PROSITE" id="PS51689">
    <property type="entry name" value="SAM_RNA_A_N6_MT"/>
    <property type="match status" value="1"/>
</dbReference>
<keyword evidence="2 7" id="KW-0698">rRNA processing</keyword>
<comment type="function">
    <text evidence="7">Specifically dimethylates two adjacent adenosines (A1518 and A1519) in the loop of a conserved hairpin near the 3'-end of 16S rRNA in the 30S particle. May play a critical role in biogenesis of 30S subunits.</text>
</comment>
<comment type="similarity">
    <text evidence="7">Belongs to the class I-like SAM-binding methyltransferase superfamily. rRNA adenine N(6)-methyltransferase family. RsmA subfamily.</text>
</comment>
<feature type="binding site" evidence="7 8">
    <location>
        <position position="12"/>
    </location>
    <ligand>
        <name>S-adenosyl-L-methionine</name>
        <dbReference type="ChEBI" id="CHEBI:59789"/>
    </ligand>
</feature>
<name>A0A521BEH2_9BACT</name>
<dbReference type="InterPro" id="IPR020598">
    <property type="entry name" value="rRNA_Ade_methylase_Trfase_N"/>
</dbReference>
<dbReference type="EMBL" id="FXTM01000005">
    <property type="protein sequence ID" value="SMO45140.1"/>
    <property type="molecule type" value="Genomic_DNA"/>
</dbReference>
<keyword evidence="1 7" id="KW-0963">Cytoplasm</keyword>
<dbReference type="PANTHER" id="PTHR11727:SF7">
    <property type="entry name" value="DIMETHYLADENOSINE TRANSFERASE-RELATED"/>
    <property type="match status" value="1"/>
</dbReference>
<dbReference type="Gene3D" id="3.40.50.150">
    <property type="entry name" value="Vaccinia Virus protein VP39"/>
    <property type="match status" value="1"/>
</dbReference>
<dbReference type="InterPro" id="IPR020596">
    <property type="entry name" value="rRNA_Ade_Mease_Trfase_CS"/>
</dbReference>
<dbReference type="OrthoDB" id="9814755at2"/>
<feature type="domain" description="Ribosomal RNA adenine methylase transferase N-terminal" evidence="9">
    <location>
        <begin position="17"/>
        <end position="184"/>
    </location>
</feature>
<evidence type="ECO:0000256" key="8">
    <source>
        <dbReference type="PROSITE-ProRule" id="PRU01026"/>
    </source>
</evidence>
<evidence type="ECO:0000259" key="9">
    <source>
        <dbReference type="SMART" id="SM00650"/>
    </source>
</evidence>
<dbReference type="CDD" id="cd02440">
    <property type="entry name" value="AdoMet_MTases"/>
    <property type="match status" value="1"/>
</dbReference>
<dbReference type="InterPro" id="IPR029063">
    <property type="entry name" value="SAM-dependent_MTases_sf"/>
</dbReference>
<feature type="binding site" evidence="7 8">
    <location>
        <position position="59"/>
    </location>
    <ligand>
        <name>S-adenosyl-L-methionine</name>
        <dbReference type="ChEBI" id="CHEBI:59789"/>
    </ligand>
</feature>
<proteinExistence type="inferred from homology"/>
<dbReference type="GO" id="GO:0052908">
    <property type="term" value="F:16S rRNA (adenine(1518)-N(6)/adenine(1519)-N(6))-dimethyltransferase activity"/>
    <property type="evidence" value="ECO:0007669"/>
    <property type="project" value="UniProtKB-EC"/>
</dbReference>